<dbReference type="GeneTree" id="ENSGT00530000063970"/>
<dbReference type="InterPro" id="IPR013162">
    <property type="entry name" value="CD80_C2-set"/>
</dbReference>
<name>A0A8C5LTB1_9ANUR</name>
<dbReference type="Gene3D" id="2.60.40.10">
    <property type="entry name" value="Immunoglobulins"/>
    <property type="match status" value="2"/>
</dbReference>
<dbReference type="InterPro" id="IPR013106">
    <property type="entry name" value="Ig_V-set"/>
</dbReference>
<dbReference type="GO" id="GO:0043025">
    <property type="term" value="C:neuronal cell body"/>
    <property type="evidence" value="ECO:0007669"/>
    <property type="project" value="TreeGrafter"/>
</dbReference>
<dbReference type="PANTHER" id="PTHR46841:SF7">
    <property type="entry name" value="IG-LIKE DOMAIN-CONTAINING PROTEIN"/>
    <property type="match status" value="1"/>
</dbReference>
<dbReference type="InterPro" id="IPR013783">
    <property type="entry name" value="Ig-like_fold"/>
</dbReference>
<organism evidence="11 12">
    <name type="scientific">Leptobrachium leishanense</name>
    <name type="common">Leishan spiny toad</name>
    <dbReference type="NCBI Taxonomy" id="445787"/>
    <lineage>
        <taxon>Eukaryota</taxon>
        <taxon>Metazoa</taxon>
        <taxon>Chordata</taxon>
        <taxon>Craniata</taxon>
        <taxon>Vertebrata</taxon>
        <taxon>Euteleostomi</taxon>
        <taxon>Amphibia</taxon>
        <taxon>Batrachia</taxon>
        <taxon>Anura</taxon>
        <taxon>Pelobatoidea</taxon>
        <taxon>Megophryidae</taxon>
        <taxon>Leptobrachium</taxon>
    </lineage>
</organism>
<evidence type="ECO:0000256" key="2">
    <source>
        <dbReference type="ARBA" id="ARBA00022692"/>
    </source>
</evidence>
<dbReference type="InterPro" id="IPR047164">
    <property type="entry name" value="OX2G-like"/>
</dbReference>
<dbReference type="AlphaFoldDB" id="A0A8C5LTB1"/>
<reference evidence="11" key="1">
    <citation type="submission" date="2025-08" db="UniProtKB">
        <authorList>
            <consortium name="Ensembl"/>
        </authorList>
    </citation>
    <scope>IDENTIFICATION</scope>
</reference>
<evidence type="ECO:0000256" key="9">
    <source>
        <dbReference type="SAM" id="Phobius"/>
    </source>
</evidence>
<dbReference type="GO" id="GO:0034113">
    <property type="term" value="P:heterotypic cell-cell adhesion"/>
    <property type="evidence" value="ECO:0007669"/>
    <property type="project" value="TreeGrafter"/>
</dbReference>
<evidence type="ECO:0000256" key="8">
    <source>
        <dbReference type="ARBA" id="ARBA00023319"/>
    </source>
</evidence>
<keyword evidence="6" id="KW-1015">Disulfide bond</keyword>
<evidence type="ECO:0000313" key="11">
    <source>
        <dbReference type="Ensembl" id="ENSLLEP00000002255.1"/>
    </source>
</evidence>
<accession>A0A8C5LTB1</accession>
<sequence length="332" mass="37305">MWFVFYSLGFPKKEEVTVYKRLVFLLNVLLYCSAMNHLIIMICLWNFATGSLKVISMKSQSAAVGLSVTLQCQLITSTKPEVPDVLQVSWEKESGSNIGPVATYSKSFGKRYIGYYSNRIADFTDKTPNASAITIQSVNLEDHGCFKCTFNVFPYGATYANICLDVYEMNISEPTLDSRTLTPSNSSEEIYIISCSVTGKPAPRMWWNISESMDGIPYNYTIVNPDQSVTVISNFTHTVSKLQHERKVTCVINHPALQQTIYLTKSINYTGKENPNPNLDRTPAWMYIVVAAAVVAIVILITYFICRGCTRKSKYEGKLGQPRAIRLLSGFF</sequence>
<evidence type="ECO:0000256" key="3">
    <source>
        <dbReference type="ARBA" id="ARBA00022729"/>
    </source>
</evidence>
<feature type="transmembrane region" description="Helical" evidence="9">
    <location>
        <begin position="22"/>
        <end position="48"/>
    </location>
</feature>
<keyword evidence="2 9" id="KW-0812">Transmembrane</keyword>
<dbReference type="PROSITE" id="PS50835">
    <property type="entry name" value="IG_LIKE"/>
    <property type="match status" value="2"/>
</dbReference>
<dbReference type="OrthoDB" id="8749387at2759"/>
<keyword evidence="5 9" id="KW-0472">Membrane</keyword>
<keyword evidence="12" id="KW-1185">Reference proteome</keyword>
<dbReference type="Pfam" id="PF08205">
    <property type="entry name" value="C2-set_2"/>
    <property type="match status" value="1"/>
</dbReference>
<dbReference type="PANTHER" id="PTHR46841">
    <property type="entry name" value="OX-2 MEMBRANE GLYCOPROTEIN"/>
    <property type="match status" value="1"/>
</dbReference>
<feature type="transmembrane region" description="Helical" evidence="9">
    <location>
        <begin position="284"/>
        <end position="306"/>
    </location>
</feature>
<dbReference type="InterPro" id="IPR003599">
    <property type="entry name" value="Ig_sub"/>
</dbReference>
<dbReference type="SUPFAM" id="SSF48726">
    <property type="entry name" value="Immunoglobulin"/>
    <property type="match status" value="2"/>
</dbReference>
<reference evidence="11" key="2">
    <citation type="submission" date="2025-09" db="UniProtKB">
        <authorList>
            <consortium name="Ensembl"/>
        </authorList>
    </citation>
    <scope>IDENTIFICATION</scope>
</reference>
<dbReference type="GO" id="GO:0098632">
    <property type="term" value="F:cell-cell adhesion mediator activity"/>
    <property type="evidence" value="ECO:0007669"/>
    <property type="project" value="InterPro"/>
</dbReference>
<dbReference type="GO" id="GO:0009986">
    <property type="term" value="C:cell surface"/>
    <property type="evidence" value="ECO:0007669"/>
    <property type="project" value="TreeGrafter"/>
</dbReference>
<dbReference type="GO" id="GO:0030424">
    <property type="term" value="C:axon"/>
    <property type="evidence" value="ECO:0007669"/>
    <property type="project" value="TreeGrafter"/>
</dbReference>
<protein>
    <recommendedName>
        <fullName evidence="10">Ig-like domain-containing protein</fullName>
    </recommendedName>
</protein>
<dbReference type="InterPro" id="IPR036179">
    <property type="entry name" value="Ig-like_dom_sf"/>
</dbReference>
<evidence type="ECO:0000256" key="5">
    <source>
        <dbReference type="ARBA" id="ARBA00023136"/>
    </source>
</evidence>
<dbReference type="SMART" id="SM00409">
    <property type="entry name" value="IG"/>
    <property type="match status" value="1"/>
</dbReference>
<dbReference type="GO" id="GO:0016020">
    <property type="term" value="C:membrane"/>
    <property type="evidence" value="ECO:0007669"/>
    <property type="project" value="UniProtKB-SubCell"/>
</dbReference>
<comment type="subcellular location">
    <subcellularLocation>
        <location evidence="1">Membrane</location>
        <topology evidence="1">Single-pass membrane protein</topology>
    </subcellularLocation>
</comment>
<keyword evidence="7" id="KW-0325">Glycoprotein</keyword>
<dbReference type="Pfam" id="PF07686">
    <property type="entry name" value="V-set"/>
    <property type="match status" value="1"/>
</dbReference>
<evidence type="ECO:0000256" key="7">
    <source>
        <dbReference type="ARBA" id="ARBA00023180"/>
    </source>
</evidence>
<dbReference type="Proteomes" id="UP000694569">
    <property type="component" value="Unplaced"/>
</dbReference>
<dbReference type="Ensembl" id="ENSLLET00000002348.1">
    <property type="protein sequence ID" value="ENSLLEP00000002255.1"/>
    <property type="gene ID" value="ENSLLEG00000001411.1"/>
</dbReference>
<evidence type="ECO:0000256" key="1">
    <source>
        <dbReference type="ARBA" id="ARBA00004167"/>
    </source>
</evidence>
<evidence type="ECO:0000256" key="6">
    <source>
        <dbReference type="ARBA" id="ARBA00023157"/>
    </source>
</evidence>
<keyword evidence="3" id="KW-0732">Signal</keyword>
<feature type="domain" description="Ig-like" evidence="10">
    <location>
        <begin position="50"/>
        <end position="149"/>
    </location>
</feature>
<keyword evidence="4 9" id="KW-1133">Transmembrane helix</keyword>
<dbReference type="InterPro" id="IPR007110">
    <property type="entry name" value="Ig-like_dom"/>
</dbReference>
<dbReference type="GO" id="GO:0150079">
    <property type="term" value="P:negative regulation of neuroinflammatory response"/>
    <property type="evidence" value="ECO:0007669"/>
    <property type="project" value="TreeGrafter"/>
</dbReference>
<proteinExistence type="predicted"/>
<evidence type="ECO:0000259" key="10">
    <source>
        <dbReference type="PROSITE" id="PS50835"/>
    </source>
</evidence>
<evidence type="ECO:0000313" key="12">
    <source>
        <dbReference type="Proteomes" id="UP000694569"/>
    </source>
</evidence>
<evidence type="ECO:0000256" key="4">
    <source>
        <dbReference type="ARBA" id="ARBA00022989"/>
    </source>
</evidence>
<keyword evidence="8" id="KW-0393">Immunoglobulin domain</keyword>
<feature type="domain" description="Ig-like" evidence="10">
    <location>
        <begin position="174"/>
        <end position="268"/>
    </location>
</feature>